<reference evidence="1 2" key="1">
    <citation type="journal article" date="2015" name="BMC Genomics">
        <title>Insights from the genome of Ophiocordyceps polyrhachis-furcata to pathogenicity and host specificity in insect fungi.</title>
        <authorList>
            <person name="Wichadakul D."/>
            <person name="Kobmoo N."/>
            <person name="Ingsriswang S."/>
            <person name="Tangphatsornruang S."/>
            <person name="Chantasingh D."/>
            <person name="Luangsa-ard J.J."/>
            <person name="Eurwilaichitr L."/>
        </authorList>
    </citation>
    <scope>NUCLEOTIDE SEQUENCE [LARGE SCALE GENOMIC DNA]</scope>
    <source>
        <strain evidence="1 2">BCC 54312</strain>
    </source>
</reference>
<accession>A0A367LA88</accession>
<keyword evidence="2" id="KW-1185">Reference proteome</keyword>
<proteinExistence type="predicted"/>
<comment type="caution">
    <text evidence="1">The sequence shown here is derived from an EMBL/GenBank/DDBJ whole genome shotgun (WGS) entry which is preliminary data.</text>
</comment>
<sequence length="202" mass="22835">MTVTEFAVLKLQDNLDDQRLQEVLIRCSQRQRGWAQLNQGNSDIFSNIYLGHVKTSPAVIITAPWDSPEAHAEWIRTDENQACNRELAEFVRSVELCHLEPPAGGRQKALRGPFRPLGVPFGVHQLSVPSHRRHGVDEAYRALQADLSCDDDMWAGWRVEEGDDGHHQSLVVFWSDDVGEEQQQRLIGTCQVAQHGSFRCVV</sequence>
<evidence type="ECO:0008006" key="3">
    <source>
        <dbReference type="Google" id="ProtNLM"/>
    </source>
</evidence>
<name>A0A367LA88_9HYPO</name>
<evidence type="ECO:0000313" key="1">
    <source>
        <dbReference type="EMBL" id="RCI11324.1"/>
    </source>
</evidence>
<gene>
    <name evidence="1" type="ORF">L249_7620</name>
</gene>
<dbReference type="AlphaFoldDB" id="A0A367LA88"/>
<organism evidence="1 2">
    <name type="scientific">Ophiocordyceps polyrhachis-furcata BCC 54312</name>
    <dbReference type="NCBI Taxonomy" id="1330021"/>
    <lineage>
        <taxon>Eukaryota</taxon>
        <taxon>Fungi</taxon>
        <taxon>Dikarya</taxon>
        <taxon>Ascomycota</taxon>
        <taxon>Pezizomycotina</taxon>
        <taxon>Sordariomycetes</taxon>
        <taxon>Hypocreomycetidae</taxon>
        <taxon>Hypocreales</taxon>
        <taxon>Ophiocordycipitaceae</taxon>
        <taxon>Ophiocordyceps</taxon>
    </lineage>
</organism>
<dbReference type="EMBL" id="LKCN02000010">
    <property type="protein sequence ID" value="RCI11324.1"/>
    <property type="molecule type" value="Genomic_DNA"/>
</dbReference>
<dbReference type="OrthoDB" id="3542212at2759"/>
<evidence type="ECO:0000313" key="2">
    <source>
        <dbReference type="Proteomes" id="UP000253664"/>
    </source>
</evidence>
<dbReference type="Proteomes" id="UP000253664">
    <property type="component" value="Unassembled WGS sequence"/>
</dbReference>
<protein>
    <recommendedName>
        <fullName evidence="3">ABM domain-containing protein</fullName>
    </recommendedName>
</protein>